<dbReference type="Proteomes" id="UP001153328">
    <property type="component" value="Unassembled WGS sequence"/>
</dbReference>
<keyword evidence="2" id="KW-1185">Reference proteome</keyword>
<dbReference type="EMBL" id="CAJVAX010000018">
    <property type="protein sequence ID" value="CAG7645226.1"/>
    <property type="molecule type" value="Genomic_DNA"/>
</dbReference>
<sequence>MFCVSQTEAGVTSHVSHLFGSSVFLNAP</sequence>
<name>A0A9W4H247_9ACTN</name>
<protein>
    <submittedName>
        <fullName evidence="1">Uncharacterized protein</fullName>
    </submittedName>
</protein>
<evidence type="ECO:0000313" key="2">
    <source>
        <dbReference type="Proteomes" id="UP001153328"/>
    </source>
</evidence>
<gene>
    <name evidence="1" type="ORF">SBRY_40102</name>
</gene>
<evidence type="ECO:0000313" key="1">
    <source>
        <dbReference type="EMBL" id="CAG7645226.1"/>
    </source>
</evidence>
<proteinExistence type="predicted"/>
<reference evidence="1" key="1">
    <citation type="submission" date="2021-06" db="EMBL/GenBank/DDBJ databases">
        <authorList>
            <person name="Arsene-Ploetze F."/>
        </authorList>
    </citation>
    <scope>NUCLEOTIDE SEQUENCE</scope>
    <source>
        <strain evidence="1">SBRY1</strain>
    </source>
</reference>
<organism evidence="1 2">
    <name type="scientific">Actinacidiphila bryophytorum</name>
    <dbReference type="NCBI Taxonomy" id="1436133"/>
    <lineage>
        <taxon>Bacteria</taxon>
        <taxon>Bacillati</taxon>
        <taxon>Actinomycetota</taxon>
        <taxon>Actinomycetes</taxon>
        <taxon>Kitasatosporales</taxon>
        <taxon>Streptomycetaceae</taxon>
        <taxon>Actinacidiphila</taxon>
    </lineage>
</organism>
<accession>A0A9W4H247</accession>
<dbReference type="AlphaFoldDB" id="A0A9W4H247"/>
<comment type="caution">
    <text evidence="1">The sequence shown here is derived from an EMBL/GenBank/DDBJ whole genome shotgun (WGS) entry which is preliminary data.</text>
</comment>